<proteinExistence type="predicted"/>
<organism evidence="1 2">
    <name type="scientific">Micromonospora eburnea</name>
    <dbReference type="NCBI Taxonomy" id="227316"/>
    <lineage>
        <taxon>Bacteria</taxon>
        <taxon>Bacillati</taxon>
        <taxon>Actinomycetota</taxon>
        <taxon>Actinomycetes</taxon>
        <taxon>Micromonosporales</taxon>
        <taxon>Micromonosporaceae</taxon>
        <taxon>Micromonospora</taxon>
    </lineage>
</organism>
<accession>A0A1C6UA78</accession>
<name>A0A1C6UA78_9ACTN</name>
<evidence type="ECO:0000313" key="2">
    <source>
        <dbReference type="Proteomes" id="UP000199696"/>
    </source>
</evidence>
<reference evidence="2" key="1">
    <citation type="submission" date="2016-06" db="EMBL/GenBank/DDBJ databases">
        <authorList>
            <person name="Varghese N."/>
            <person name="Submissions Spin"/>
        </authorList>
    </citation>
    <scope>NUCLEOTIDE SEQUENCE [LARGE SCALE GENOMIC DNA]</scope>
    <source>
        <strain evidence="2">DSM 44814</strain>
    </source>
</reference>
<keyword evidence="2" id="KW-1185">Reference proteome</keyword>
<sequence>MEALPGNAPYARVKAGVISAVESSVWAEIAAHTHNKLSWFLAPVKPEEWADRVPRLLDVLVNGLGSDDARRAGRRCTFRRG</sequence>
<dbReference type="AlphaFoldDB" id="A0A1C6UA78"/>
<protein>
    <submittedName>
        <fullName evidence="1">Uncharacterized protein</fullName>
    </submittedName>
</protein>
<dbReference type="OrthoDB" id="3382616at2"/>
<dbReference type="EMBL" id="FMHY01000002">
    <property type="protein sequence ID" value="SCL50864.1"/>
    <property type="molecule type" value="Genomic_DNA"/>
</dbReference>
<dbReference type="RefSeq" id="WP_091117881.1">
    <property type="nucleotide sequence ID" value="NZ_FMHY01000002.1"/>
</dbReference>
<gene>
    <name evidence="1" type="ORF">GA0070604_2228</name>
</gene>
<dbReference type="Proteomes" id="UP000199696">
    <property type="component" value="Unassembled WGS sequence"/>
</dbReference>
<evidence type="ECO:0000313" key="1">
    <source>
        <dbReference type="EMBL" id="SCL50864.1"/>
    </source>
</evidence>